<protein>
    <submittedName>
        <fullName evidence="2">TIM barrel protein</fullName>
    </submittedName>
</protein>
<organism evidence="2 3">
    <name type="scientific">Acetobacter musti</name>
    <dbReference type="NCBI Taxonomy" id="864732"/>
    <lineage>
        <taxon>Bacteria</taxon>
        <taxon>Pseudomonadati</taxon>
        <taxon>Pseudomonadota</taxon>
        <taxon>Alphaproteobacteria</taxon>
        <taxon>Acetobacterales</taxon>
        <taxon>Acetobacteraceae</taxon>
        <taxon>Acetobacter</taxon>
    </lineage>
</organism>
<accession>A0ABX0JTM4</accession>
<dbReference type="InterPro" id="IPR036237">
    <property type="entry name" value="Xyl_isomerase-like_sf"/>
</dbReference>
<dbReference type="PANTHER" id="PTHR12110">
    <property type="entry name" value="HYDROXYPYRUVATE ISOMERASE"/>
    <property type="match status" value="1"/>
</dbReference>
<dbReference type="EMBL" id="WOTB01000032">
    <property type="protein sequence ID" value="NHN86340.1"/>
    <property type="molecule type" value="Genomic_DNA"/>
</dbReference>
<dbReference type="InterPro" id="IPR013022">
    <property type="entry name" value="Xyl_isomerase-like_TIM-brl"/>
</dbReference>
<keyword evidence="3" id="KW-1185">Reference proteome</keyword>
<comment type="caution">
    <text evidence="2">The sequence shown here is derived from an EMBL/GenBank/DDBJ whole genome shotgun (WGS) entry which is preliminary data.</text>
</comment>
<evidence type="ECO:0000259" key="1">
    <source>
        <dbReference type="Pfam" id="PF01261"/>
    </source>
</evidence>
<dbReference type="Proteomes" id="UP000635278">
    <property type="component" value="Unassembled WGS sequence"/>
</dbReference>
<sequence length="272" mass="29085">MTRQIFLSWLTTAPMPPCDMITVAKECGYTGVSLRALPAAGGDNIPQLLQDQSLRQSVKHRAAAEGVILADMEIVRINEGFTVRSVEPFLDLCAELSVSAFLVAGDDPDLSRLTASFNALCEASRPRGICPALEFMPWTSVKDAKTALSVIEKSGANNGKIIIDALHVARSSTTPDDLRAIPSERLACFQICDAPAGIPPTQEELIYTARQARLLPGQGGIDLHAIMEALPPDIRISVEIPNREGYAARGAAGWAKDAFSATASFLNKEPAG</sequence>
<reference evidence="2 3" key="1">
    <citation type="journal article" date="2020" name="Int. J. Syst. Evol. Microbiol.">
        <title>Novel acetic acid bacteria from cider fermentations: Acetobacter conturbans sp. nov. and Acetobacter fallax sp. nov.</title>
        <authorList>
            <person name="Sombolestani A.S."/>
            <person name="Cleenwerck I."/>
            <person name="Cnockaert M."/>
            <person name="Borremans W."/>
            <person name="Wieme A.D."/>
            <person name="De Vuyst L."/>
            <person name="Vandamme P."/>
        </authorList>
    </citation>
    <scope>NUCLEOTIDE SEQUENCE [LARGE SCALE GENOMIC DNA]</scope>
    <source>
        <strain evidence="2 3">LMG 30640</strain>
    </source>
</reference>
<dbReference type="Gene3D" id="3.20.20.150">
    <property type="entry name" value="Divalent-metal-dependent TIM barrel enzymes"/>
    <property type="match status" value="1"/>
</dbReference>
<gene>
    <name evidence="2" type="ORF">GOB93_17105</name>
</gene>
<name>A0ABX0JTM4_9PROT</name>
<proteinExistence type="predicted"/>
<dbReference type="InterPro" id="IPR050312">
    <property type="entry name" value="IolE/XylAMocC-like"/>
</dbReference>
<dbReference type="SUPFAM" id="SSF51658">
    <property type="entry name" value="Xylose isomerase-like"/>
    <property type="match status" value="1"/>
</dbReference>
<evidence type="ECO:0000313" key="2">
    <source>
        <dbReference type="EMBL" id="NHN86340.1"/>
    </source>
</evidence>
<dbReference type="PANTHER" id="PTHR12110:SF48">
    <property type="entry name" value="BLL3656 PROTEIN"/>
    <property type="match status" value="1"/>
</dbReference>
<dbReference type="RefSeq" id="WP_173584716.1">
    <property type="nucleotide sequence ID" value="NZ_WOTB01000032.1"/>
</dbReference>
<evidence type="ECO:0000313" key="3">
    <source>
        <dbReference type="Proteomes" id="UP000635278"/>
    </source>
</evidence>
<dbReference type="Pfam" id="PF01261">
    <property type="entry name" value="AP_endonuc_2"/>
    <property type="match status" value="1"/>
</dbReference>
<feature type="domain" description="Xylose isomerase-like TIM barrel" evidence="1">
    <location>
        <begin position="23"/>
        <end position="252"/>
    </location>
</feature>